<accession>A0A4Z2FEV3</accession>
<reference evidence="2 3" key="1">
    <citation type="submission" date="2019-03" db="EMBL/GenBank/DDBJ databases">
        <title>First draft genome of Liparis tanakae, snailfish: a comprehensive survey of snailfish specific genes.</title>
        <authorList>
            <person name="Kim W."/>
            <person name="Song I."/>
            <person name="Jeong J.-H."/>
            <person name="Kim D."/>
            <person name="Kim S."/>
            <person name="Ryu S."/>
            <person name="Song J.Y."/>
            <person name="Lee S.K."/>
        </authorList>
    </citation>
    <scope>NUCLEOTIDE SEQUENCE [LARGE SCALE GENOMIC DNA]</scope>
    <source>
        <tissue evidence="2">Muscle</tissue>
    </source>
</reference>
<keyword evidence="3" id="KW-1185">Reference proteome</keyword>
<proteinExistence type="predicted"/>
<evidence type="ECO:0000313" key="2">
    <source>
        <dbReference type="EMBL" id="TNN39420.1"/>
    </source>
</evidence>
<name>A0A4Z2FEV3_9TELE</name>
<dbReference type="Proteomes" id="UP000314294">
    <property type="component" value="Unassembled WGS sequence"/>
</dbReference>
<sequence>MGAVERKHSGGVRAAPGIRRRCSLSPKYRTERQQSASNGPPSSRPASKRHISSGRFGDAQHFDKRNSSSSASLALRPYASEEGDSYLID</sequence>
<dbReference type="EMBL" id="SRLO01001282">
    <property type="protein sequence ID" value="TNN39420.1"/>
    <property type="molecule type" value="Genomic_DNA"/>
</dbReference>
<organism evidence="2 3">
    <name type="scientific">Liparis tanakae</name>
    <name type="common">Tanaka's snailfish</name>
    <dbReference type="NCBI Taxonomy" id="230148"/>
    <lineage>
        <taxon>Eukaryota</taxon>
        <taxon>Metazoa</taxon>
        <taxon>Chordata</taxon>
        <taxon>Craniata</taxon>
        <taxon>Vertebrata</taxon>
        <taxon>Euteleostomi</taxon>
        <taxon>Actinopterygii</taxon>
        <taxon>Neopterygii</taxon>
        <taxon>Teleostei</taxon>
        <taxon>Neoteleostei</taxon>
        <taxon>Acanthomorphata</taxon>
        <taxon>Eupercaria</taxon>
        <taxon>Perciformes</taxon>
        <taxon>Cottioidei</taxon>
        <taxon>Cottales</taxon>
        <taxon>Liparidae</taxon>
        <taxon>Liparis</taxon>
    </lineage>
</organism>
<comment type="caution">
    <text evidence="2">The sequence shown here is derived from an EMBL/GenBank/DDBJ whole genome shotgun (WGS) entry which is preliminary data.</text>
</comment>
<evidence type="ECO:0000256" key="1">
    <source>
        <dbReference type="SAM" id="MobiDB-lite"/>
    </source>
</evidence>
<feature type="region of interest" description="Disordered" evidence="1">
    <location>
        <begin position="1"/>
        <end position="76"/>
    </location>
</feature>
<feature type="compositionally biased region" description="Polar residues" evidence="1">
    <location>
        <begin position="33"/>
        <end position="45"/>
    </location>
</feature>
<gene>
    <name evidence="2" type="ORF">EYF80_050420</name>
</gene>
<dbReference type="AlphaFoldDB" id="A0A4Z2FEV3"/>
<protein>
    <submittedName>
        <fullName evidence="2">Uncharacterized protein</fullName>
    </submittedName>
</protein>
<evidence type="ECO:0000313" key="3">
    <source>
        <dbReference type="Proteomes" id="UP000314294"/>
    </source>
</evidence>